<protein>
    <submittedName>
        <fullName evidence="2">Divergent AAA domain protein</fullName>
    </submittedName>
</protein>
<feature type="domain" description="Schlafen AlbA-2" evidence="1">
    <location>
        <begin position="25"/>
        <end position="143"/>
    </location>
</feature>
<dbReference type="EMBL" id="SJPG01000001">
    <property type="protein sequence ID" value="TWT64487.1"/>
    <property type="molecule type" value="Genomic_DNA"/>
</dbReference>
<name>A0A5C5XMV2_9PLAN</name>
<dbReference type="InterPro" id="IPR038461">
    <property type="entry name" value="Schlafen_AlbA_2_dom_sf"/>
</dbReference>
<dbReference type="Gene3D" id="3.30.950.30">
    <property type="entry name" value="Schlafen, AAA domain"/>
    <property type="match status" value="1"/>
</dbReference>
<gene>
    <name evidence="2" type="ORF">Pan54_52510</name>
</gene>
<evidence type="ECO:0000313" key="2">
    <source>
        <dbReference type="EMBL" id="TWT64487.1"/>
    </source>
</evidence>
<dbReference type="RefSeq" id="WP_165441975.1">
    <property type="nucleotide sequence ID" value="NZ_SJPG01000001.1"/>
</dbReference>
<proteinExistence type="predicted"/>
<reference evidence="2 3" key="1">
    <citation type="submission" date="2019-02" db="EMBL/GenBank/DDBJ databases">
        <title>Deep-cultivation of Planctomycetes and their phenomic and genomic characterization uncovers novel biology.</title>
        <authorList>
            <person name="Wiegand S."/>
            <person name="Jogler M."/>
            <person name="Boedeker C."/>
            <person name="Pinto D."/>
            <person name="Vollmers J."/>
            <person name="Rivas-Marin E."/>
            <person name="Kohn T."/>
            <person name="Peeters S.H."/>
            <person name="Heuer A."/>
            <person name="Rast P."/>
            <person name="Oberbeckmann S."/>
            <person name="Bunk B."/>
            <person name="Jeske O."/>
            <person name="Meyerdierks A."/>
            <person name="Storesund J.E."/>
            <person name="Kallscheuer N."/>
            <person name="Luecker S."/>
            <person name="Lage O.M."/>
            <person name="Pohl T."/>
            <person name="Merkel B.J."/>
            <person name="Hornburger P."/>
            <person name="Mueller R.-W."/>
            <person name="Bruemmer F."/>
            <person name="Labrenz M."/>
            <person name="Spormann A.M."/>
            <person name="Op Den Camp H."/>
            <person name="Overmann J."/>
            <person name="Amann R."/>
            <person name="Jetten M.S.M."/>
            <person name="Mascher T."/>
            <person name="Medema M.H."/>
            <person name="Devos D.P."/>
            <person name="Kaster A.-K."/>
            <person name="Ovreas L."/>
            <person name="Rohde M."/>
            <person name="Galperin M.Y."/>
            <person name="Jogler C."/>
        </authorList>
    </citation>
    <scope>NUCLEOTIDE SEQUENCE [LARGE SCALE GENOMIC DNA]</scope>
    <source>
        <strain evidence="2 3">Pan54</strain>
    </source>
</reference>
<evidence type="ECO:0000259" key="1">
    <source>
        <dbReference type="Pfam" id="PF04326"/>
    </source>
</evidence>
<dbReference type="PANTHER" id="PTHR30595">
    <property type="entry name" value="GLPR-RELATED TRANSCRIPTIONAL REPRESSOR"/>
    <property type="match status" value="1"/>
</dbReference>
<keyword evidence="3" id="KW-1185">Reference proteome</keyword>
<accession>A0A5C5XMV2</accession>
<dbReference type="Pfam" id="PF04326">
    <property type="entry name" value="SLFN_AlbA_2"/>
    <property type="match status" value="1"/>
</dbReference>
<evidence type="ECO:0000313" key="3">
    <source>
        <dbReference type="Proteomes" id="UP000316095"/>
    </source>
</evidence>
<dbReference type="InterPro" id="IPR007421">
    <property type="entry name" value="Schlafen_AlbA_2_dom"/>
</dbReference>
<organism evidence="2 3">
    <name type="scientific">Rubinisphaera italica</name>
    <dbReference type="NCBI Taxonomy" id="2527969"/>
    <lineage>
        <taxon>Bacteria</taxon>
        <taxon>Pseudomonadati</taxon>
        <taxon>Planctomycetota</taxon>
        <taxon>Planctomycetia</taxon>
        <taxon>Planctomycetales</taxon>
        <taxon>Planctomycetaceae</taxon>
        <taxon>Rubinisphaera</taxon>
    </lineage>
</organism>
<sequence length="201" mass="22861">MEEKLPAWASQENTNRVFDLIAQGENSKVEFKESIPQQADKITKETVAFANSGGGEVLLGINAQGFAVKPQNEITTQDRENVVDRIMGLVGNLNPMPKVKCHQCSVDNHFVLLITVSEQQTEPAYYFQNTIYIRDHSISRPANPEEVKTLFLKWSKTELMDEELLRAKRFDNEIDNLRLESLRNIINANNIARTSHAARVY</sequence>
<dbReference type="Proteomes" id="UP000316095">
    <property type="component" value="Unassembled WGS sequence"/>
</dbReference>
<comment type="caution">
    <text evidence="2">The sequence shown here is derived from an EMBL/GenBank/DDBJ whole genome shotgun (WGS) entry which is preliminary data.</text>
</comment>
<dbReference type="PANTHER" id="PTHR30595:SF6">
    <property type="entry name" value="SCHLAFEN ALBA-2 DOMAIN-CONTAINING PROTEIN"/>
    <property type="match status" value="1"/>
</dbReference>
<dbReference type="AlphaFoldDB" id="A0A5C5XMV2"/>